<protein>
    <submittedName>
        <fullName evidence="1">Uncharacterized protein</fullName>
    </submittedName>
</protein>
<reference evidence="1 2" key="1">
    <citation type="submission" date="2016-12" db="EMBL/GenBank/DDBJ databases">
        <title>Domibacillus sp. SAB 38T whole genome sequencing.</title>
        <authorList>
            <person name="Verma A."/>
            <person name="Ojha A.K."/>
            <person name="Krishnamurthi S."/>
        </authorList>
    </citation>
    <scope>NUCLEOTIDE SEQUENCE [LARGE SCALE GENOMIC DNA]</scope>
    <source>
        <strain evidence="1 2">SAB 38</strain>
    </source>
</reference>
<gene>
    <name evidence="1" type="ORF">BTO28_05050</name>
</gene>
<organism evidence="1 2">
    <name type="scientific">Domibacillus epiphyticus</name>
    <dbReference type="NCBI Taxonomy" id="1714355"/>
    <lineage>
        <taxon>Bacteria</taxon>
        <taxon>Bacillati</taxon>
        <taxon>Bacillota</taxon>
        <taxon>Bacilli</taxon>
        <taxon>Bacillales</taxon>
        <taxon>Bacillaceae</taxon>
        <taxon>Domibacillus</taxon>
    </lineage>
</organism>
<evidence type="ECO:0000313" key="1">
    <source>
        <dbReference type="EMBL" id="OMP67856.1"/>
    </source>
</evidence>
<evidence type="ECO:0000313" key="2">
    <source>
        <dbReference type="Proteomes" id="UP000188613"/>
    </source>
</evidence>
<dbReference type="EMBL" id="MSFI01000008">
    <property type="protein sequence ID" value="OMP67856.1"/>
    <property type="molecule type" value="Genomic_DNA"/>
</dbReference>
<accession>A0A1V2AA30</accession>
<sequence length="109" mass="12454">MYFDIGRNVEVHTKTTSNTKETVVGGVTEGLLEQGDYVTWEAIHFGVKQRVTAKITEMDPPYTFTDVMVKGAFHSFIHIHEFIENGKGGHYDGYIYIKPLFSCDIKMFQ</sequence>
<comment type="caution">
    <text evidence="1">The sequence shown here is derived from an EMBL/GenBank/DDBJ whole genome shotgun (WGS) entry which is preliminary data.</text>
</comment>
<keyword evidence="2" id="KW-1185">Reference proteome</keyword>
<dbReference type="Gene3D" id="3.30.530.20">
    <property type="match status" value="1"/>
</dbReference>
<name>A0A1V2AA30_9BACI</name>
<dbReference type="AlphaFoldDB" id="A0A1V2AA30"/>
<dbReference type="STRING" id="1714355.BTO28_05050"/>
<dbReference type="InterPro" id="IPR023393">
    <property type="entry name" value="START-like_dom_sf"/>
</dbReference>
<proteinExistence type="predicted"/>
<dbReference type="SUPFAM" id="SSF55961">
    <property type="entry name" value="Bet v1-like"/>
    <property type="match status" value="1"/>
</dbReference>
<dbReference type="Proteomes" id="UP000188613">
    <property type="component" value="Unassembled WGS sequence"/>
</dbReference>